<evidence type="ECO:0000256" key="1">
    <source>
        <dbReference type="ARBA" id="ARBA00022527"/>
    </source>
</evidence>
<gene>
    <name evidence="6" type="ORF">BaRGS_00016507</name>
</gene>
<feature type="compositionally biased region" description="Polar residues" evidence="4">
    <location>
        <begin position="267"/>
        <end position="276"/>
    </location>
</feature>
<keyword evidence="3" id="KW-0418">Kinase</keyword>
<evidence type="ECO:0000256" key="4">
    <source>
        <dbReference type="SAM" id="MobiDB-lite"/>
    </source>
</evidence>
<evidence type="ECO:0000313" key="7">
    <source>
        <dbReference type="Proteomes" id="UP001519460"/>
    </source>
</evidence>
<dbReference type="InterPro" id="IPR004166">
    <property type="entry name" value="a-kinase_dom"/>
</dbReference>
<protein>
    <recommendedName>
        <fullName evidence="5">Alpha-type protein kinase domain-containing protein</fullName>
    </recommendedName>
</protein>
<dbReference type="GO" id="GO:0004674">
    <property type="term" value="F:protein serine/threonine kinase activity"/>
    <property type="evidence" value="ECO:0007669"/>
    <property type="project" value="UniProtKB-KW"/>
</dbReference>
<organism evidence="6 7">
    <name type="scientific">Batillaria attramentaria</name>
    <dbReference type="NCBI Taxonomy" id="370345"/>
    <lineage>
        <taxon>Eukaryota</taxon>
        <taxon>Metazoa</taxon>
        <taxon>Spiralia</taxon>
        <taxon>Lophotrochozoa</taxon>
        <taxon>Mollusca</taxon>
        <taxon>Gastropoda</taxon>
        <taxon>Caenogastropoda</taxon>
        <taxon>Sorbeoconcha</taxon>
        <taxon>Cerithioidea</taxon>
        <taxon>Batillariidae</taxon>
        <taxon>Batillaria</taxon>
    </lineage>
</organism>
<evidence type="ECO:0000256" key="3">
    <source>
        <dbReference type="ARBA" id="ARBA00022777"/>
    </source>
</evidence>
<dbReference type="EMBL" id="JACVVK020000105">
    <property type="protein sequence ID" value="KAK7492210.1"/>
    <property type="molecule type" value="Genomic_DNA"/>
</dbReference>
<keyword evidence="2" id="KW-0808">Transferase</keyword>
<feature type="domain" description="Alpha-type protein kinase" evidence="5">
    <location>
        <begin position="55"/>
        <end position="228"/>
    </location>
</feature>
<sequence length="332" mass="37287">MVGYYNTCSVCKDGQVVGRFCSFKKEKCAEGGHWYIHKGRLQPSDYSDVRKVMVKVWPDPNLSHSECDSEVKKLDCAEVVLQMFPELAADFAVAKTYAASVYKECRRKEKKRKTVKDGTKVIVQDRFDGQIRLFLDLEEEKKPIWDSQSRSPYHNLVLASYRASGGTCVISGVKGVNLRSRNFRRKDDFDDDYGSAKFLITSLTIHSVTKEFGSKDKGKAGIETFLKSAATAVPGDLKDAEIFAGKLKAKTALREKPVQKTPREDTCTVQSSSSDDSWAPWEESQPENTKVKDSAILLGLLDVALTPSSCWSGNHHGRYFMGKYYSDSEDEH</sequence>
<keyword evidence="1" id="KW-0723">Serine/threonine-protein kinase</keyword>
<keyword evidence="7" id="KW-1185">Reference proteome</keyword>
<dbReference type="AlphaFoldDB" id="A0ABD0KYM8"/>
<dbReference type="Gene3D" id="3.20.200.10">
    <property type="entry name" value="MHCK/EF2 kinase"/>
    <property type="match status" value="1"/>
</dbReference>
<accession>A0ABD0KYM8</accession>
<evidence type="ECO:0000259" key="5">
    <source>
        <dbReference type="Pfam" id="PF02816"/>
    </source>
</evidence>
<proteinExistence type="predicted"/>
<comment type="caution">
    <text evidence="6">The sequence shown here is derived from an EMBL/GenBank/DDBJ whole genome shotgun (WGS) entry which is preliminary data.</text>
</comment>
<name>A0ABD0KYM8_9CAEN</name>
<evidence type="ECO:0000256" key="2">
    <source>
        <dbReference type="ARBA" id="ARBA00022679"/>
    </source>
</evidence>
<evidence type="ECO:0000313" key="6">
    <source>
        <dbReference type="EMBL" id="KAK7492210.1"/>
    </source>
</evidence>
<feature type="region of interest" description="Disordered" evidence="4">
    <location>
        <begin position="256"/>
        <end position="287"/>
    </location>
</feature>
<reference evidence="6 7" key="1">
    <citation type="journal article" date="2023" name="Sci. Data">
        <title>Genome assembly of the Korean intertidal mud-creeper Batillaria attramentaria.</title>
        <authorList>
            <person name="Patra A.K."/>
            <person name="Ho P.T."/>
            <person name="Jun S."/>
            <person name="Lee S.J."/>
            <person name="Kim Y."/>
            <person name="Won Y.J."/>
        </authorList>
    </citation>
    <scope>NUCLEOTIDE SEQUENCE [LARGE SCALE GENOMIC DNA]</scope>
    <source>
        <strain evidence="6">Wonlab-2016</strain>
    </source>
</reference>
<feature type="compositionally biased region" description="Basic and acidic residues" evidence="4">
    <location>
        <begin position="256"/>
        <end position="266"/>
    </location>
</feature>
<dbReference type="Pfam" id="PF02816">
    <property type="entry name" value="Alpha_kinase"/>
    <property type="match status" value="1"/>
</dbReference>
<dbReference type="Proteomes" id="UP001519460">
    <property type="component" value="Unassembled WGS sequence"/>
</dbReference>